<evidence type="ECO:0000313" key="1">
    <source>
        <dbReference type="EMBL" id="CAG8475537.1"/>
    </source>
</evidence>
<protein>
    <submittedName>
        <fullName evidence="1">6305_t:CDS:1</fullName>
    </submittedName>
</protein>
<gene>
    <name evidence="1" type="ORF">SPELUC_LOCUS1889</name>
</gene>
<dbReference type="Proteomes" id="UP000789366">
    <property type="component" value="Unassembled WGS sequence"/>
</dbReference>
<comment type="caution">
    <text evidence="1">The sequence shown here is derived from an EMBL/GenBank/DDBJ whole genome shotgun (WGS) entry which is preliminary data.</text>
</comment>
<reference evidence="1" key="1">
    <citation type="submission" date="2021-06" db="EMBL/GenBank/DDBJ databases">
        <authorList>
            <person name="Kallberg Y."/>
            <person name="Tangrot J."/>
            <person name="Rosling A."/>
        </authorList>
    </citation>
    <scope>NUCLEOTIDE SEQUENCE</scope>
    <source>
        <strain evidence="1">28 12/20/2015</strain>
    </source>
</reference>
<evidence type="ECO:0000313" key="2">
    <source>
        <dbReference type="Proteomes" id="UP000789366"/>
    </source>
</evidence>
<dbReference type="EMBL" id="CAJVPW010001106">
    <property type="protein sequence ID" value="CAG8475537.1"/>
    <property type="molecule type" value="Genomic_DNA"/>
</dbReference>
<organism evidence="1 2">
    <name type="scientific">Cetraspora pellucida</name>
    <dbReference type="NCBI Taxonomy" id="1433469"/>
    <lineage>
        <taxon>Eukaryota</taxon>
        <taxon>Fungi</taxon>
        <taxon>Fungi incertae sedis</taxon>
        <taxon>Mucoromycota</taxon>
        <taxon>Glomeromycotina</taxon>
        <taxon>Glomeromycetes</taxon>
        <taxon>Diversisporales</taxon>
        <taxon>Gigasporaceae</taxon>
        <taxon>Cetraspora</taxon>
    </lineage>
</organism>
<name>A0ACA9KJR8_9GLOM</name>
<keyword evidence="2" id="KW-1185">Reference proteome</keyword>
<sequence>MSTKVAFLNLILSHVCIRSVCDSQTHLFSTRLIKDVQAYNQKTLIGQFLANSNPVENEYYDSEGVTTA</sequence>
<proteinExistence type="predicted"/>
<accession>A0ACA9KJR8</accession>